<dbReference type="Proteomes" id="UP000070442">
    <property type="component" value="Unassembled WGS sequence"/>
</dbReference>
<dbReference type="Gene3D" id="2.30.42.10">
    <property type="match status" value="1"/>
</dbReference>
<keyword evidence="3 5" id="KW-0378">Hydrolase</keyword>
<dbReference type="STRING" id="755172.HMPREF1863_01280"/>
<dbReference type="SUPFAM" id="SSF52096">
    <property type="entry name" value="ClpP/crotonase"/>
    <property type="match status" value="1"/>
</dbReference>
<dbReference type="SMART" id="SM00245">
    <property type="entry name" value="TSPc"/>
    <property type="match status" value="1"/>
</dbReference>
<feature type="signal peptide" evidence="6">
    <location>
        <begin position="1"/>
        <end position="21"/>
    </location>
</feature>
<dbReference type="CDD" id="cd06782">
    <property type="entry name" value="cpPDZ_CPP-like"/>
    <property type="match status" value="1"/>
</dbReference>
<dbReference type="EMBL" id="LSDG01000040">
    <property type="protein sequence ID" value="KXB65554.1"/>
    <property type="molecule type" value="Genomic_DNA"/>
</dbReference>
<dbReference type="Gene3D" id="3.90.226.10">
    <property type="entry name" value="2-enoyl-CoA Hydratase, Chain A, domain 1"/>
    <property type="match status" value="1"/>
</dbReference>
<dbReference type="InterPro" id="IPR041489">
    <property type="entry name" value="PDZ_6"/>
</dbReference>
<evidence type="ECO:0000256" key="1">
    <source>
        <dbReference type="ARBA" id="ARBA00009179"/>
    </source>
</evidence>
<evidence type="ECO:0000256" key="5">
    <source>
        <dbReference type="RuleBase" id="RU004404"/>
    </source>
</evidence>
<dbReference type="GO" id="GO:0007165">
    <property type="term" value="P:signal transduction"/>
    <property type="evidence" value="ECO:0007669"/>
    <property type="project" value="TreeGrafter"/>
</dbReference>
<protein>
    <submittedName>
        <fullName evidence="8">Peptidase, S41 family</fullName>
    </submittedName>
</protein>
<dbReference type="GO" id="GO:0030288">
    <property type="term" value="C:outer membrane-bounded periplasmic space"/>
    <property type="evidence" value="ECO:0007669"/>
    <property type="project" value="TreeGrafter"/>
</dbReference>
<keyword evidence="6" id="KW-0732">Signal</keyword>
<dbReference type="InterPro" id="IPR001478">
    <property type="entry name" value="PDZ"/>
</dbReference>
<dbReference type="PROSITE" id="PS50106">
    <property type="entry name" value="PDZ"/>
    <property type="match status" value="1"/>
</dbReference>
<comment type="caution">
    <text evidence="8">The sequence shown here is derived from an EMBL/GenBank/DDBJ whole genome shotgun (WGS) entry which is preliminary data.</text>
</comment>
<sequence>MKKKQIALVLALLIITNVASAVLAVQYVTGDAKEAAATKMLEYFLKKNYLRSKDITEEDFVIGRRKGTVEALNDPYSQYFTPDEYKRFVESTTGEFFGIGVQIGAVADSKLITVIAPIKGSPAEKAGIESGDKIVSVDGEEYTADEMEEAVKHIKGDKGTKVTLGIMKKDGGEVKDVEVVRDEIHVESVVTGSIGDIAYIGLTQFEDDTVKDFAKALKAAKNKKGLILDLRGNPGGILEAAVGVSDMLLPKADIVSAKDNKGKEVFHYTSDEKEWTKPVVVLINRGSASASEIVAGAIKDNKRGDLIGEKSYGKGVVQTLVPLPDGGGIKLTTSEYFTPAGVSIHEKGIEPTIPVELPKNIKGIGLEYQHQDTQLKKAVEVIEKSGR</sequence>
<name>A0A134ACX7_9FIRM</name>
<dbReference type="GO" id="GO:0004175">
    <property type="term" value="F:endopeptidase activity"/>
    <property type="evidence" value="ECO:0007669"/>
    <property type="project" value="TreeGrafter"/>
</dbReference>
<dbReference type="Gene3D" id="3.30.750.44">
    <property type="match status" value="1"/>
</dbReference>
<accession>A0A134ACX7</accession>
<evidence type="ECO:0000256" key="2">
    <source>
        <dbReference type="ARBA" id="ARBA00022670"/>
    </source>
</evidence>
<dbReference type="CDD" id="cd07560">
    <property type="entry name" value="Peptidase_S41_CPP"/>
    <property type="match status" value="1"/>
</dbReference>
<dbReference type="SUPFAM" id="SSF50156">
    <property type="entry name" value="PDZ domain-like"/>
    <property type="match status" value="1"/>
</dbReference>
<organism evidence="8 9">
    <name type="scientific">Aedoeadaptatus coxii</name>
    <dbReference type="NCBI Taxonomy" id="755172"/>
    <lineage>
        <taxon>Bacteria</taxon>
        <taxon>Bacillati</taxon>
        <taxon>Bacillota</taxon>
        <taxon>Tissierellia</taxon>
        <taxon>Tissierellales</taxon>
        <taxon>Peptoniphilaceae</taxon>
        <taxon>Aedoeadaptatus</taxon>
    </lineage>
</organism>
<evidence type="ECO:0000259" key="7">
    <source>
        <dbReference type="PROSITE" id="PS50106"/>
    </source>
</evidence>
<keyword evidence="4 5" id="KW-0720">Serine protease</keyword>
<dbReference type="PATRIC" id="fig|755172.3.peg.1243"/>
<keyword evidence="9" id="KW-1185">Reference proteome</keyword>
<reference evidence="9" key="1">
    <citation type="submission" date="2016-01" db="EMBL/GenBank/DDBJ databases">
        <authorList>
            <person name="Mitreva M."/>
            <person name="Pepin K.H."/>
            <person name="Mihindukulasuriya K.A."/>
            <person name="Fulton R."/>
            <person name="Fronick C."/>
            <person name="O'Laughlin M."/>
            <person name="Miner T."/>
            <person name="Herter B."/>
            <person name="Rosa B.A."/>
            <person name="Cordes M."/>
            <person name="Tomlinson C."/>
            <person name="Wollam A."/>
            <person name="Palsikar V.B."/>
            <person name="Mardis E.R."/>
            <person name="Wilson R.K."/>
        </authorList>
    </citation>
    <scope>NUCLEOTIDE SEQUENCE [LARGE SCALE GENOMIC DNA]</scope>
    <source>
        <strain evidence="9">DNF00729</strain>
    </source>
</reference>
<dbReference type="InterPro" id="IPR005151">
    <property type="entry name" value="Tail-specific_protease"/>
</dbReference>
<dbReference type="FunFam" id="2.30.42.10:FF:000063">
    <property type="entry name" value="Peptidase, S41 family"/>
    <property type="match status" value="1"/>
</dbReference>
<dbReference type="PANTHER" id="PTHR32060">
    <property type="entry name" value="TAIL-SPECIFIC PROTEASE"/>
    <property type="match status" value="1"/>
</dbReference>
<dbReference type="Pfam" id="PF03572">
    <property type="entry name" value="Peptidase_S41"/>
    <property type="match status" value="1"/>
</dbReference>
<feature type="domain" description="PDZ" evidence="7">
    <location>
        <begin position="85"/>
        <end position="155"/>
    </location>
</feature>
<proteinExistence type="inferred from homology"/>
<comment type="similarity">
    <text evidence="1 5">Belongs to the peptidase S41A family.</text>
</comment>
<dbReference type="InterPro" id="IPR004447">
    <property type="entry name" value="Peptidase_S41A"/>
</dbReference>
<dbReference type="Pfam" id="PF17820">
    <property type="entry name" value="PDZ_6"/>
    <property type="match status" value="1"/>
</dbReference>
<gene>
    <name evidence="8" type="ORF">HMPREF1863_01280</name>
</gene>
<dbReference type="RefSeq" id="WP_068368514.1">
    <property type="nucleotide sequence ID" value="NZ_CAMYBE010000015.1"/>
</dbReference>
<evidence type="ECO:0000313" key="9">
    <source>
        <dbReference type="Proteomes" id="UP000070442"/>
    </source>
</evidence>
<dbReference type="GO" id="GO:0006508">
    <property type="term" value="P:proteolysis"/>
    <property type="evidence" value="ECO:0007669"/>
    <property type="project" value="UniProtKB-KW"/>
</dbReference>
<dbReference type="InterPro" id="IPR036034">
    <property type="entry name" value="PDZ_sf"/>
</dbReference>
<feature type="chain" id="PRO_5038332815" evidence="6">
    <location>
        <begin position="22"/>
        <end position="387"/>
    </location>
</feature>
<dbReference type="InterPro" id="IPR029045">
    <property type="entry name" value="ClpP/crotonase-like_dom_sf"/>
</dbReference>
<evidence type="ECO:0000313" key="8">
    <source>
        <dbReference type="EMBL" id="KXB65554.1"/>
    </source>
</evidence>
<evidence type="ECO:0000256" key="4">
    <source>
        <dbReference type="ARBA" id="ARBA00022825"/>
    </source>
</evidence>
<keyword evidence="2 5" id="KW-0645">Protease</keyword>
<evidence type="ECO:0000256" key="6">
    <source>
        <dbReference type="SAM" id="SignalP"/>
    </source>
</evidence>
<dbReference type="SMART" id="SM00228">
    <property type="entry name" value="PDZ"/>
    <property type="match status" value="1"/>
</dbReference>
<evidence type="ECO:0000256" key="3">
    <source>
        <dbReference type="ARBA" id="ARBA00022801"/>
    </source>
</evidence>
<dbReference type="OrthoDB" id="9812068at2"/>
<dbReference type="NCBIfam" id="TIGR00225">
    <property type="entry name" value="prc"/>
    <property type="match status" value="1"/>
</dbReference>
<dbReference type="PANTHER" id="PTHR32060:SF30">
    <property type="entry name" value="CARBOXY-TERMINAL PROCESSING PROTEASE CTPA"/>
    <property type="match status" value="1"/>
</dbReference>
<dbReference type="GO" id="GO:0008236">
    <property type="term" value="F:serine-type peptidase activity"/>
    <property type="evidence" value="ECO:0007669"/>
    <property type="project" value="UniProtKB-KW"/>
</dbReference>
<dbReference type="AlphaFoldDB" id="A0A134ACX7"/>